<gene>
    <name evidence="1" type="ORF">SMAX5B_012838</name>
</gene>
<protein>
    <submittedName>
        <fullName evidence="1">Uncharacterized protein</fullName>
    </submittedName>
</protein>
<keyword evidence="2" id="KW-1185">Reference proteome</keyword>
<organism evidence="1 2">
    <name type="scientific">Scophthalmus maximus</name>
    <name type="common">Turbot</name>
    <name type="synonym">Psetta maxima</name>
    <dbReference type="NCBI Taxonomy" id="52904"/>
    <lineage>
        <taxon>Eukaryota</taxon>
        <taxon>Metazoa</taxon>
        <taxon>Chordata</taxon>
        <taxon>Craniata</taxon>
        <taxon>Vertebrata</taxon>
        <taxon>Euteleostomi</taxon>
        <taxon>Actinopterygii</taxon>
        <taxon>Neopterygii</taxon>
        <taxon>Teleostei</taxon>
        <taxon>Neoteleostei</taxon>
        <taxon>Acanthomorphata</taxon>
        <taxon>Carangaria</taxon>
        <taxon>Pleuronectiformes</taxon>
        <taxon>Pleuronectoidei</taxon>
        <taxon>Scophthalmidae</taxon>
        <taxon>Scophthalmus</taxon>
    </lineage>
</organism>
<name>A0A2U9BZD3_SCOMX</name>
<dbReference type="Proteomes" id="UP000246464">
    <property type="component" value="Chromosome 10"/>
</dbReference>
<accession>A0A2U9BZD3</accession>
<proteinExistence type="predicted"/>
<dbReference type="EMBL" id="CP026252">
    <property type="protein sequence ID" value="AWP08799.1"/>
    <property type="molecule type" value="Genomic_DNA"/>
</dbReference>
<dbReference type="AlphaFoldDB" id="A0A2U9BZD3"/>
<evidence type="ECO:0000313" key="1">
    <source>
        <dbReference type="EMBL" id="AWP08799.1"/>
    </source>
</evidence>
<sequence length="162" mass="17587">MSSQMEGAAPLPETSILEIPLSLRIPGIIGFDAVDNNAAFNSLVIFDGTDTPLVVVDSWALKGPDICVPALGNEYLLGLDRSLNPELRQARMHGRRGAGQMKVLAKSSLPYGNHNSIWLHMGNVLSSDVSYQGGLKVSMCKEKWNEAFALSKPFAMQNLPFT</sequence>
<reference evidence="1 2" key="1">
    <citation type="submission" date="2017-12" db="EMBL/GenBank/DDBJ databases">
        <title>Integrating genomic resources of turbot (Scophthalmus maximus) in depth evaluation of genetic and physical mapping variation across individuals.</title>
        <authorList>
            <person name="Martinez P."/>
        </authorList>
    </citation>
    <scope>NUCLEOTIDE SEQUENCE [LARGE SCALE GENOMIC DNA]</scope>
</reference>
<evidence type="ECO:0000313" key="2">
    <source>
        <dbReference type="Proteomes" id="UP000246464"/>
    </source>
</evidence>